<evidence type="ECO:0000256" key="6">
    <source>
        <dbReference type="ARBA" id="ARBA00022679"/>
    </source>
</evidence>
<keyword evidence="5 10" id="KW-0328">Glycosyltransferase</keyword>
<keyword evidence="13" id="KW-1185">Reference proteome</keyword>
<dbReference type="InterPro" id="IPR003385">
    <property type="entry name" value="Glyco_hydro_77"/>
</dbReference>
<feature type="domain" description="MalQ N-terminal beta-sandwich" evidence="11">
    <location>
        <begin position="78"/>
        <end position="168"/>
    </location>
</feature>
<name>A0ABV6RGF2_9MICO</name>
<dbReference type="EC" id="2.4.1.25" evidence="3 10"/>
<reference evidence="12 13" key="1">
    <citation type="submission" date="2024-09" db="EMBL/GenBank/DDBJ databases">
        <authorList>
            <person name="Sun Q."/>
            <person name="Mori K."/>
        </authorList>
    </citation>
    <scope>NUCLEOTIDE SEQUENCE [LARGE SCALE GENOMIC DNA]</scope>
    <source>
        <strain evidence="12 13">CICC 10874</strain>
    </source>
</reference>
<keyword evidence="7 10" id="KW-0119">Carbohydrate metabolism</keyword>
<evidence type="ECO:0000256" key="4">
    <source>
        <dbReference type="ARBA" id="ARBA00020295"/>
    </source>
</evidence>
<dbReference type="Pfam" id="PF02446">
    <property type="entry name" value="Glyco_hydro_77"/>
    <property type="match status" value="1"/>
</dbReference>
<dbReference type="PANTHER" id="PTHR32438">
    <property type="entry name" value="4-ALPHA-GLUCANOTRANSFERASE DPE1, CHLOROPLASTIC/AMYLOPLASTIC"/>
    <property type="match status" value="1"/>
</dbReference>
<accession>A0ABV6RGF2</accession>
<dbReference type="Proteomes" id="UP001589793">
    <property type="component" value="Unassembled WGS sequence"/>
</dbReference>
<organism evidence="12 13">
    <name type="scientific">Brachybacterium hainanense</name>
    <dbReference type="NCBI Taxonomy" id="1541174"/>
    <lineage>
        <taxon>Bacteria</taxon>
        <taxon>Bacillati</taxon>
        <taxon>Actinomycetota</taxon>
        <taxon>Actinomycetes</taxon>
        <taxon>Micrococcales</taxon>
        <taxon>Dermabacteraceae</taxon>
        <taxon>Brachybacterium</taxon>
    </lineage>
</organism>
<dbReference type="InterPro" id="IPR017853">
    <property type="entry name" value="GH"/>
</dbReference>
<comment type="caution">
    <text evidence="12">The sequence shown here is derived from an EMBL/GenBank/DDBJ whole genome shotgun (WGS) entry which is preliminary data.</text>
</comment>
<dbReference type="EMBL" id="JBHLSV010000024">
    <property type="protein sequence ID" value="MFC0675462.1"/>
    <property type="molecule type" value="Genomic_DNA"/>
</dbReference>
<dbReference type="GO" id="GO:0004134">
    <property type="term" value="F:4-alpha-glucanotransferase activity"/>
    <property type="evidence" value="ECO:0007669"/>
    <property type="project" value="UniProtKB-EC"/>
</dbReference>
<evidence type="ECO:0000256" key="7">
    <source>
        <dbReference type="ARBA" id="ARBA00023277"/>
    </source>
</evidence>
<dbReference type="Gene3D" id="3.20.20.80">
    <property type="entry name" value="Glycosidases"/>
    <property type="match status" value="1"/>
</dbReference>
<dbReference type="NCBIfam" id="TIGR00217">
    <property type="entry name" value="malQ"/>
    <property type="match status" value="1"/>
</dbReference>
<proteinExistence type="inferred from homology"/>
<gene>
    <name evidence="12" type="primary">malQ</name>
    <name evidence="12" type="ORF">ACFFF6_16040</name>
</gene>
<evidence type="ECO:0000259" key="11">
    <source>
        <dbReference type="Pfam" id="PF21226"/>
    </source>
</evidence>
<evidence type="ECO:0000256" key="2">
    <source>
        <dbReference type="ARBA" id="ARBA00005684"/>
    </source>
</evidence>
<keyword evidence="6 10" id="KW-0808">Transferase</keyword>
<evidence type="ECO:0000256" key="5">
    <source>
        <dbReference type="ARBA" id="ARBA00022676"/>
    </source>
</evidence>
<evidence type="ECO:0000313" key="13">
    <source>
        <dbReference type="Proteomes" id="UP001589793"/>
    </source>
</evidence>
<sequence>MEPDLPAQRSAPSSSDLREFARDLGIGTDHWGFDGTLKQVPDATLLKVMRALGHEISTGEDIARARAEREAAQWRRTLPPVTVLREDEQGSVPVHVAHGSPVRLSLRLEEGTAQDLPQIEDNTPPLEVDGMLRGRARFAVPSGLPLGWHVLVAHVDGGTVEADLVVTPVRLDAQDDLGARQAVGVQAQLYSIRSQGSWGIGDLGDLRDLSAILGARHGADFLLVNPLHASDPQPPMEPSPYLPVTRRFTSALYLRIEDVPEYASLPEFARQRIGLLRTGVASWNERADRLERDEVLGAKMQALKELFAAPRTAGRQALFDAFRAREGQGLADFALWSALVERARRTHAAFPEPGSDVVQQARLDLADRIELHEWIQFVLDEQLGRAQSAALDAGMRVGIMHDLAVGVTTEGADAWRLGPVLARGVGVGAPADQYNQHGQNWHQPPWRPDALAAESYRPWRDMLRSLMRHAGALRIDHVLGLFRLWWIPEGNLASDGAYVHYDHDAMIGILALEARRSGTIVIGEDLGTFEPWVRGYLDSRGILGTSILWFETQGDGGPIPPSQYRSQCLASVNTHDLPPTAGYLAGDHVRLRHELGLLDGSLEEELEADAAARARFLDAIAAQGLLREGERDDEELVLALHRYLASSPSLLLGVSLVDCVGERRIQNQPGTDEEYPNWRIPLADAAGRVVTVEDVATDARTARLLAAVRQAAGT</sequence>
<evidence type="ECO:0000256" key="9">
    <source>
        <dbReference type="ARBA" id="ARBA00031501"/>
    </source>
</evidence>
<dbReference type="RefSeq" id="WP_376982491.1">
    <property type="nucleotide sequence ID" value="NZ_JBHLSV010000024.1"/>
</dbReference>
<dbReference type="SUPFAM" id="SSF51445">
    <property type="entry name" value="(Trans)glycosidases"/>
    <property type="match status" value="1"/>
</dbReference>
<evidence type="ECO:0000256" key="3">
    <source>
        <dbReference type="ARBA" id="ARBA00012560"/>
    </source>
</evidence>
<comment type="catalytic activity">
    <reaction evidence="1 10">
        <text>Transfers a segment of a (1-&gt;4)-alpha-D-glucan to a new position in an acceptor, which may be glucose or a (1-&gt;4)-alpha-D-glucan.</text>
        <dbReference type="EC" id="2.4.1.25"/>
    </reaction>
</comment>
<evidence type="ECO:0000256" key="8">
    <source>
        <dbReference type="ARBA" id="ARBA00031423"/>
    </source>
</evidence>
<comment type="similarity">
    <text evidence="2 10">Belongs to the disproportionating enzyme family.</text>
</comment>
<dbReference type="InterPro" id="IPR048458">
    <property type="entry name" value="MalQ_N"/>
</dbReference>
<evidence type="ECO:0000256" key="10">
    <source>
        <dbReference type="RuleBase" id="RU361207"/>
    </source>
</evidence>
<evidence type="ECO:0000313" key="12">
    <source>
        <dbReference type="EMBL" id="MFC0675462.1"/>
    </source>
</evidence>
<protein>
    <recommendedName>
        <fullName evidence="4 10">4-alpha-glucanotransferase</fullName>
        <ecNumber evidence="3 10">2.4.1.25</ecNumber>
    </recommendedName>
    <alternativeName>
        <fullName evidence="8 10">Amylomaltase</fullName>
    </alternativeName>
    <alternativeName>
        <fullName evidence="9 10">Disproportionating enzyme</fullName>
    </alternativeName>
</protein>
<dbReference type="PANTHER" id="PTHR32438:SF5">
    <property type="entry name" value="4-ALPHA-GLUCANOTRANSFERASE DPE1, CHLOROPLASTIC_AMYLOPLASTIC"/>
    <property type="match status" value="1"/>
</dbReference>
<dbReference type="Pfam" id="PF21226">
    <property type="entry name" value="MalQ_N"/>
    <property type="match status" value="1"/>
</dbReference>
<evidence type="ECO:0000256" key="1">
    <source>
        <dbReference type="ARBA" id="ARBA00000439"/>
    </source>
</evidence>